<evidence type="ECO:0000313" key="2">
    <source>
        <dbReference type="EMBL" id="MDF0592101.1"/>
    </source>
</evidence>
<keyword evidence="1" id="KW-0812">Transmembrane</keyword>
<proteinExistence type="predicted"/>
<evidence type="ECO:0000313" key="3">
    <source>
        <dbReference type="Proteomes" id="UP001215956"/>
    </source>
</evidence>
<dbReference type="EMBL" id="JARFPL010000002">
    <property type="protein sequence ID" value="MDF0592101.1"/>
    <property type="molecule type" value="Genomic_DNA"/>
</dbReference>
<gene>
    <name evidence="2" type="ORF">P0O24_00670</name>
</gene>
<organism evidence="2 3">
    <name type="scientific">Candidatus Methanocrinis alkalitolerans</name>
    <dbReference type="NCBI Taxonomy" id="3033395"/>
    <lineage>
        <taxon>Archaea</taxon>
        <taxon>Methanobacteriati</taxon>
        <taxon>Methanobacteriota</taxon>
        <taxon>Stenosarchaea group</taxon>
        <taxon>Methanomicrobia</taxon>
        <taxon>Methanotrichales</taxon>
        <taxon>Methanotrichaceae</taxon>
        <taxon>Methanocrinis</taxon>
    </lineage>
</organism>
<comment type="caution">
    <text evidence="2">The sequence shown here is derived from an EMBL/GenBank/DDBJ whole genome shotgun (WGS) entry which is preliminary data.</text>
</comment>
<feature type="transmembrane region" description="Helical" evidence="1">
    <location>
        <begin position="173"/>
        <end position="192"/>
    </location>
</feature>
<keyword evidence="1" id="KW-0472">Membrane</keyword>
<reference evidence="2 3" key="1">
    <citation type="submission" date="2023-03" db="EMBL/GenBank/DDBJ databases">
        <title>Whole genome sequencing of Methanotrichaceae archaeon M04Ac.</title>
        <authorList>
            <person name="Khomyakova M.A."/>
            <person name="Merkel A.Y."/>
            <person name="Slobodkin A.I."/>
        </authorList>
    </citation>
    <scope>NUCLEOTIDE SEQUENCE [LARGE SCALE GENOMIC DNA]</scope>
    <source>
        <strain evidence="2 3">M04Ac</strain>
    </source>
</reference>
<keyword evidence="1" id="KW-1133">Transmembrane helix</keyword>
<sequence>MDLVEDFEFFYRTEFVPAYADVVSFLGDKPVQILVEIENAFAHFIKYFNSDLEKKAKVENIIKAKNHLIRATLDCYKMIWLEINKYLRRIYESHFLRRICTTTEELEFAEDYNIFTSMANDARRIEIDSIGIDPLEALTKYKETMKFGYELMRKGDKYQHGASDLFIKRYLSIDNLIFFIMGLISSAIVAIIL</sequence>
<name>A0ABT5XBS2_9EURY</name>
<protein>
    <submittedName>
        <fullName evidence="2">Uncharacterized protein</fullName>
    </submittedName>
</protein>
<keyword evidence="3" id="KW-1185">Reference proteome</keyword>
<dbReference type="RefSeq" id="WP_316967812.1">
    <property type="nucleotide sequence ID" value="NZ_JARFPL010000002.1"/>
</dbReference>
<evidence type="ECO:0000256" key="1">
    <source>
        <dbReference type="SAM" id="Phobius"/>
    </source>
</evidence>
<accession>A0ABT5XBS2</accession>
<dbReference type="Proteomes" id="UP001215956">
    <property type="component" value="Unassembled WGS sequence"/>
</dbReference>